<reference evidence="1" key="1">
    <citation type="submission" date="2014-09" db="EMBL/GenBank/DDBJ databases">
        <authorList>
            <person name="Magalhaes I.L.F."/>
            <person name="Oliveira U."/>
            <person name="Santos F.R."/>
            <person name="Vidigal T.H.D.A."/>
            <person name="Brescovit A.D."/>
            <person name="Santos A.J."/>
        </authorList>
    </citation>
    <scope>NUCLEOTIDE SEQUENCE</scope>
    <source>
        <tissue evidence="1">Shoot tissue taken approximately 20 cm above the soil surface</tissue>
    </source>
</reference>
<sequence>MLLIYFICTILNISKKMIKRIRVSDFLEKCRIRVSVSARY</sequence>
<organism evidence="1">
    <name type="scientific">Arundo donax</name>
    <name type="common">Giant reed</name>
    <name type="synonym">Donax arundinaceus</name>
    <dbReference type="NCBI Taxonomy" id="35708"/>
    <lineage>
        <taxon>Eukaryota</taxon>
        <taxon>Viridiplantae</taxon>
        <taxon>Streptophyta</taxon>
        <taxon>Embryophyta</taxon>
        <taxon>Tracheophyta</taxon>
        <taxon>Spermatophyta</taxon>
        <taxon>Magnoliopsida</taxon>
        <taxon>Liliopsida</taxon>
        <taxon>Poales</taxon>
        <taxon>Poaceae</taxon>
        <taxon>PACMAD clade</taxon>
        <taxon>Arundinoideae</taxon>
        <taxon>Arundineae</taxon>
        <taxon>Arundo</taxon>
    </lineage>
</organism>
<protein>
    <submittedName>
        <fullName evidence="1">Uncharacterized protein</fullName>
    </submittedName>
</protein>
<evidence type="ECO:0000313" key="1">
    <source>
        <dbReference type="EMBL" id="JAD98873.1"/>
    </source>
</evidence>
<reference evidence="1" key="2">
    <citation type="journal article" date="2015" name="Data Brief">
        <title>Shoot transcriptome of the giant reed, Arundo donax.</title>
        <authorList>
            <person name="Barrero R.A."/>
            <person name="Guerrero F.D."/>
            <person name="Moolhuijzen P."/>
            <person name="Goolsby J.A."/>
            <person name="Tidwell J."/>
            <person name="Bellgard S.E."/>
            <person name="Bellgard M.I."/>
        </authorList>
    </citation>
    <scope>NUCLEOTIDE SEQUENCE</scope>
    <source>
        <tissue evidence="1">Shoot tissue taken approximately 20 cm above the soil surface</tissue>
    </source>
</reference>
<name>A0A0A9EIM4_ARUDO</name>
<dbReference type="AlphaFoldDB" id="A0A0A9EIM4"/>
<accession>A0A0A9EIM4</accession>
<proteinExistence type="predicted"/>
<dbReference type="EMBL" id="GBRH01199022">
    <property type="protein sequence ID" value="JAD98873.1"/>
    <property type="molecule type" value="Transcribed_RNA"/>
</dbReference>